<dbReference type="PANTHER" id="PTHR38733:SF1">
    <property type="entry name" value="TYPE IV METHYL-DIRECTED RESTRICTION ENZYME ECOKMCRBC"/>
    <property type="match status" value="1"/>
</dbReference>
<evidence type="ECO:0000313" key="1">
    <source>
        <dbReference type="EMBL" id="MBO0934728.1"/>
    </source>
</evidence>
<evidence type="ECO:0000313" key="2">
    <source>
        <dbReference type="Proteomes" id="UP000664795"/>
    </source>
</evidence>
<sequence length="421" mass="47363">MKKRVYVLTERATLRRATDYPDMTPAPDEWLLPDVDFDIIKQFAADAPDTTADALLTYSLSRGRDTVRLRSYVGLLDLRGGLSLDIRPRVGYLPALLRHLPDAAFHRLHTGQSGATDLPLWEIFIDAFLRETTQALSRGLARSYVAEEAETATLRGKIRMAEQVQQPYFQPDRLAVTQDEHTANIAVNRVLKAALLRVMARSEVVASQTRCRQLLAFLADIPSSQNLTTDLRAVTATNRLLQRYAVALRWATWLLRGQGAGLCVGSTVTNCLLFPMERVFEQYVAAGFRRVGAEVQESSAHLIDEHAGQPKFKLRPDLLLRQDEQTIVLDTKWKTLDATDQNGHYGIEQADLYQLYAYGKKYNATQVVLIYPAHVGFTKPLRVFGYDDTMHLHVVPFDLTQPLHEEVTKVLDEVGGGGFRV</sequence>
<dbReference type="PANTHER" id="PTHR38733">
    <property type="entry name" value="PROTEIN MCRC"/>
    <property type="match status" value="1"/>
</dbReference>
<comment type="caution">
    <text evidence="1">The sequence shown here is derived from an EMBL/GenBank/DDBJ whole genome shotgun (WGS) entry which is preliminary data.</text>
</comment>
<keyword evidence="1" id="KW-0540">Nuclease</keyword>
<dbReference type="AlphaFoldDB" id="A0A939GE35"/>
<keyword evidence="2" id="KW-1185">Reference proteome</keyword>
<accession>A0A939GE35</accession>
<protein>
    <submittedName>
        <fullName evidence="1">Restriction endonuclease</fullName>
    </submittedName>
</protein>
<dbReference type="GO" id="GO:0004519">
    <property type="term" value="F:endonuclease activity"/>
    <property type="evidence" value="ECO:0007669"/>
    <property type="project" value="UniProtKB-KW"/>
</dbReference>
<dbReference type="RefSeq" id="WP_207338694.1">
    <property type="nucleotide sequence ID" value="NZ_JAFMYU010000037.1"/>
</dbReference>
<dbReference type="EMBL" id="JAFMYU010000037">
    <property type="protein sequence ID" value="MBO0934728.1"/>
    <property type="molecule type" value="Genomic_DNA"/>
</dbReference>
<proteinExistence type="predicted"/>
<organism evidence="1 2">
    <name type="scientific">Fibrella aquatilis</name>
    <dbReference type="NCBI Taxonomy" id="2817059"/>
    <lineage>
        <taxon>Bacteria</taxon>
        <taxon>Pseudomonadati</taxon>
        <taxon>Bacteroidota</taxon>
        <taxon>Cytophagia</taxon>
        <taxon>Cytophagales</taxon>
        <taxon>Spirosomataceae</taxon>
        <taxon>Fibrella</taxon>
    </lineage>
</organism>
<keyword evidence="1" id="KW-0255">Endonuclease</keyword>
<dbReference type="Pfam" id="PF10117">
    <property type="entry name" value="McrBC"/>
    <property type="match status" value="1"/>
</dbReference>
<dbReference type="InterPro" id="IPR019292">
    <property type="entry name" value="McrC"/>
</dbReference>
<dbReference type="Proteomes" id="UP000664795">
    <property type="component" value="Unassembled WGS sequence"/>
</dbReference>
<reference evidence="1 2" key="1">
    <citation type="submission" date="2021-03" db="EMBL/GenBank/DDBJ databases">
        <title>Fibrella sp. HMF5036 genome sequencing and assembly.</title>
        <authorList>
            <person name="Kang H."/>
            <person name="Kim H."/>
            <person name="Bae S."/>
            <person name="Joh K."/>
        </authorList>
    </citation>
    <scope>NUCLEOTIDE SEQUENCE [LARGE SCALE GENOMIC DNA]</scope>
    <source>
        <strain evidence="1 2">HMF5036</strain>
    </source>
</reference>
<gene>
    <name evidence="1" type="ORF">J2I48_27205</name>
</gene>
<keyword evidence="1" id="KW-0378">Hydrolase</keyword>
<name>A0A939GE35_9BACT</name>